<dbReference type="Pfam" id="PF09588">
    <property type="entry name" value="YqaJ"/>
    <property type="match status" value="1"/>
</dbReference>
<evidence type="ECO:0000313" key="3">
    <source>
        <dbReference type="Proteomes" id="UP000610966"/>
    </source>
</evidence>
<dbReference type="InterPro" id="IPR011335">
    <property type="entry name" value="Restrct_endonuc-II-like"/>
</dbReference>
<dbReference type="RefSeq" id="WP_204014144.1">
    <property type="nucleotide sequence ID" value="NZ_BOOG01000015.1"/>
</dbReference>
<gene>
    <name evidence="2" type="primary">yqaJ</name>
    <name evidence="2" type="ORF">Mth01_17370</name>
</gene>
<dbReference type="Gene3D" id="3.90.320.10">
    <property type="match status" value="1"/>
</dbReference>
<dbReference type="EMBL" id="BOOG01000015">
    <property type="protein sequence ID" value="GIH69484.1"/>
    <property type="molecule type" value="Genomic_DNA"/>
</dbReference>
<feature type="domain" description="YqaJ viral recombinase" evidence="1">
    <location>
        <begin position="24"/>
        <end position="155"/>
    </location>
</feature>
<evidence type="ECO:0000259" key="1">
    <source>
        <dbReference type="Pfam" id="PF09588"/>
    </source>
</evidence>
<protein>
    <recommendedName>
        <fullName evidence="1">YqaJ viral recombinase domain-containing protein</fullName>
    </recommendedName>
</protein>
<dbReference type="NCBIfam" id="TIGR03033">
    <property type="entry name" value="phage_rel_nuc"/>
    <property type="match status" value="1"/>
</dbReference>
<sequence length="338" mass="36613">MTTTAELVTPTGVLILPADAPRPQWLAARRKGIGGSDALAVLGLSQYGSRYQVWAEKSGLLREQDDSEVMAWGRKLEPVIAEEFEARTGIPTRTCGLMRNLERSWQLASVDRLTADGGILEIKTTSAYRASDWDDDQVADAAEAQLQHYLAVTGLKHGYAAALIGGQRLEIRHVERDERLIKVLIDAETELWQMVQDGTAPALDGSDATARALAELYPHAAEREVELDAATVARLRASLGWAEEIKTLKGQRDAVKNETTALMGGANVATHNGVQVATWKNTGDFDAAAFVAEHPALAAEFTATVTQLDTAALKAAHPDLYAAYRGRVFLPKKKGLMA</sequence>
<dbReference type="InterPro" id="IPR011604">
    <property type="entry name" value="PDDEXK-like_dom_sf"/>
</dbReference>
<name>A0A8J3VY11_9ACTN</name>
<accession>A0A8J3VY11</accession>
<dbReference type="InterPro" id="IPR017482">
    <property type="entry name" value="Lambda-type_endonuclease"/>
</dbReference>
<dbReference type="InterPro" id="IPR019080">
    <property type="entry name" value="YqaJ_viral_recombinase"/>
</dbReference>
<dbReference type="Proteomes" id="UP000610966">
    <property type="component" value="Unassembled WGS sequence"/>
</dbReference>
<dbReference type="PANTHER" id="PTHR46609">
    <property type="entry name" value="EXONUCLEASE, PHAGE-TYPE/RECB, C-TERMINAL DOMAIN-CONTAINING PROTEIN"/>
    <property type="match status" value="1"/>
</dbReference>
<organism evidence="2 3">
    <name type="scientific">Sphaerimonospora thailandensis</name>
    <dbReference type="NCBI Taxonomy" id="795644"/>
    <lineage>
        <taxon>Bacteria</taxon>
        <taxon>Bacillati</taxon>
        <taxon>Actinomycetota</taxon>
        <taxon>Actinomycetes</taxon>
        <taxon>Streptosporangiales</taxon>
        <taxon>Streptosporangiaceae</taxon>
        <taxon>Sphaerimonospora</taxon>
    </lineage>
</organism>
<dbReference type="SUPFAM" id="SSF52980">
    <property type="entry name" value="Restriction endonuclease-like"/>
    <property type="match status" value="1"/>
</dbReference>
<dbReference type="InterPro" id="IPR051703">
    <property type="entry name" value="NF-kappa-B_Signaling_Reg"/>
</dbReference>
<keyword evidence="3" id="KW-1185">Reference proteome</keyword>
<dbReference type="PANTHER" id="PTHR46609:SF6">
    <property type="entry name" value="EXONUCLEASE, PHAGE-TYPE_RECB, C-TERMINAL DOMAIN-CONTAINING PROTEIN-RELATED"/>
    <property type="match status" value="1"/>
</dbReference>
<comment type="caution">
    <text evidence="2">The sequence shown here is derived from an EMBL/GenBank/DDBJ whole genome shotgun (WGS) entry which is preliminary data.</text>
</comment>
<proteinExistence type="predicted"/>
<dbReference type="AlphaFoldDB" id="A0A8J3VY11"/>
<evidence type="ECO:0000313" key="2">
    <source>
        <dbReference type="EMBL" id="GIH69484.1"/>
    </source>
</evidence>
<reference evidence="2" key="1">
    <citation type="submission" date="2021-01" db="EMBL/GenBank/DDBJ databases">
        <title>Whole genome shotgun sequence of Sphaerimonospora thailandensis NBRC 107569.</title>
        <authorList>
            <person name="Komaki H."/>
            <person name="Tamura T."/>
        </authorList>
    </citation>
    <scope>NUCLEOTIDE SEQUENCE</scope>
    <source>
        <strain evidence="2">NBRC 107569</strain>
    </source>
</reference>